<keyword evidence="8" id="KW-1185">Reference proteome</keyword>
<dbReference type="InterPro" id="IPR012506">
    <property type="entry name" value="TMEM86B-like"/>
</dbReference>
<evidence type="ECO:0000256" key="6">
    <source>
        <dbReference type="SAM" id="Phobius"/>
    </source>
</evidence>
<organism evidence="7 8">
    <name type="scientific">Flavobacterium polysaccharolyticum</name>
    <dbReference type="NCBI Taxonomy" id="3133148"/>
    <lineage>
        <taxon>Bacteria</taxon>
        <taxon>Pseudomonadati</taxon>
        <taxon>Bacteroidota</taxon>
        <taxon>Flavobacteriia</taxon>
        <taxon>Flavobacteriales</taxon>
        <taxon>Flavobacteriaceae</taxon>
        <taxon>Flavobacterium</taxon>
    </lineage>
</organism>
<keyword evidence="4 6" id="KW-1133">Transmembrane helix</keyword>
<evidence type="ECO:0000256" key="3">
    <source>
        <dbReference type="ARBA" id="ARBA00022692"/>
    </source>
</evidence>
<comment type="caution">
    <text evidence="7">The sequence shown here is derived from an EMBL/GenBank/DDBJ whole genome shotgun (WGS) entry which is preliminary data.</text>
</comment>
<sequence>MKIDRLLVVLYFVLCFMVGVLSIFRLGEIILYLKGVIVLVVALIFFVQDSKFSPVVATILLLSFFGETYYLYVKSYTETIPIVLFLCINLIFLGLSWLDVKEKEWSQAEFFKLVVLMGLLGALAYIILSLDLKNTDVNFILYIIYSIVFVVMFILSFANFVKTHQKSSLYLVLFGLSVFISDLSLLLNNYFIKLAFLRIGGNLSQVLGYYLMMHYFLERNKKEEFIKVDN</sequence>
<evidence type="ECO:0000313" key="7">
    <source>
        <dbReference type="EMBL" id="MEM0576805.1"/>
    </source>
</evidence>
<dbReference type="RefSeq" id="WP_342691787.1">
    <property type="nucleotide sequence ID" value="NZ_JBCGDP010000008.1"/>
</dbReference>
<feature type="transmembrane region" description="Helical" evidence="6">
    <location>
        <begin position="168"/>
        <end position="187"/>
    </location>
</feature>
<feature type="transmembrane region" description="Helical" evidence="6">
    <location>
        <begin position="7"/>
        <end position="24"/>
    </location>
</feature>
<feature type="transmembrane region" description="Helical" evidence="6">
    <location>
        <begin position="110"/>
        <end position="128"/>
    </location>
</feature>
<proteinExistence type="inferred from homology"/>
<feature type="transmembrane region" description="Helical" evidence="6">
    <location>
        <begin position="54"/>
        <end position="73"/>
    </location>
</feature>
<dbReference type="EMBL" id="JBCGDP010000008">
    <property type="protein sequence ID" value="MEM0576805.1"/>
    <property type="molecule type" value="Genomic_DNA"/>
</dbReference>
<keyword evidence="3 6" id="KW-0812">Transmembrane</keyword>
<evidence type="ECO:0000256" key="5">
    <source>
        <dbReference type="ARBA" id="ARBA00023136"/>
    </source>
</evidence>
<feature type="transmembrane region" description="Helical" evidence="6">
    <location>
        <begin position="79"/>
        <end position="98"/>
    </location>
</feature>
<feature type="transmembrane region" description="Helical" evidence="6">
    <location>
        <begin position="199"/>
        <end position="217"/>
    </location>
</feature>
<name>A0ABU9NNZ6_9FLAO</name>
<evidence type="ECO:0000256" key="1">
    <source>
        <dbReference type="ARBA" id="ARBA00004141"/>
    </source>
</evidence>
<evidence type="ECO:0000256" key="4">
    <source>
        <dbReference type="ARBA" id="ARBA00022989"/>
    </source>
</evidence>
<dbReference type="Proteomes" id="UP001468798">
    <property type="component" value="Unassembled WGS sequence"/>
</dbReference>
<protein>
    <submittedName>
        <fullName evidence="7">Lysoplasmalogenase family protein</fullName>
    </submittedName>
</protein>
<reference evidence="7 8" key="1">
    <citation type="submission" date="2024-03" db="EMBL/GenBank/DDBJ databases">
        <title>Two novel species of the genus Flavobacterium exhibiting potentially degradation of complex polysaccharides.</title>
        <authorList>
            <person name="Lian X."/>
        </authorList>
    </citation>
    <scope>NUCLEOTIDE SEQUENCE [LARGE SCALE GENOMIC DNA]</scope>
    <source>
        <strain evidence="7 8">N6</strain>
    </source>
</reference>
<dbReference type="Pfam" id="PF07947">
    <property type="entry name" value="YhhN"/>
    <property type="match status" value="1"/>
</dbReference>
<accession>A0ABU9NNZ6</accession>
<comment type="similarity">
    <text evidence="2">Belongs to the TMEM86 family.</text>
</comment>
<gene>
    <name evidence="7" type="ORF">WFZ86_09875</name>
</gene>
<evidence type="ECO:0000256" key="2">
    <source>
        <dbReference type="ARBA" id="ARBA00007375"/>
    </source>
</evidence>
<feature type="transmembrane region" description="Helical" evidence="6">
    <location>
        <begin position="30"/>
        <end position="47"/>
    </location>
</feature>
<keyword evidence="5 6" id="KW-0472">Membrane</keyword>
<evidence type="ECO:0000313" key="8">
    <source>
        <dbReference type="Proteomes" id="UP001468798"/>
    </source>
</evidence>
<feature type="transmembrane region" description="Helical" evidence="6">
    <location>
        <begin position="140"/>
        <end position="161"/>
    </location>
</feature>
<comment type="subcellular location">
    <subcellularLocation>
        <location evidence="1">Membrane</location>
        <topology evidence="1">Multi-pass membrane protein</topology>
    </subcellularLocation>
</comment>